<dbReference type="EMBL" id="SORZ01000001">
    <property type="protein sequence ID" value="TPW35878.1"/>
    <property type="molecule type" value="Genomic_DNA"/>
</dbReference>
<protein>
    <submittedName>
        <fullName evidence="5">ATP-binding cassette domain-containing protein</fullName>
    </submittedName>
</protein>
<evidence type="ECO:0000256" key="3">
    <source>
        <dbReference type="SAM" id="MobiDB-lite"/>
    </source>
</evidence>
<dbReference type="InterPro" id="IPR003439">
    <property type="entry name" value="ABC_transporter-like_ATP-bd"/>
</dbReference>
<proteinExistence type="predicted"/>
<dbReference type="SUPFAM" id="SSF52540">
    <property type="entry name" value="P-loop containing nucleoside triphosphate hydrolases"/>
    <property type="match status" value="1"/>
</dbReference>
<keyword evidence="2 5" id="KW-0067">ATP-binding</keyword>
<evidence type="ECO:0000256" key="1">
    <source>
        <dbReference type="ARBA" id="ARBA00022741"/>
    </source>
</evidence>
<reference evidence="5 6" key="1">
    <citation type="submission" date="2019-03" db="EMBL/GenBank/DDBJ databases">
        <title>The complete genome sequence of Neokomagataea sp. Jb2 NBRC113641.</title>
        <authorList>
            <person name="Chua K.-O."/>
            <person name="Chan K.-G."/>
            <person name="See-Too W.-S."/>
        </authorList>
    </citation>
    <scope>NUCLEOTIDE SEQUENCE [LARGE SCALE GENOMIC DNA]</scope>
    <source>
        <strain evidence="5 6">Jb2</strain>
    </source>
</reference>
<feature type="domain" description="ABC transporter" evidence="4">
    <location>
        <begin position="7"/>
        <end position="245"/>
    </location>
</feature>
<dbReference type="PROSITE" id="PS50893">
    <property type="entry name" value="ABC_TRANSPORTER_2"/>
    <property type="match status" value="1"/>
</dbReference>
<keyword evidence="1" id="KW-0547">Nucleotide-binding</keyword>
<dbReference type="SMART" id="SM00382">
    <property type="entry name" value="AAA"/>
    <property type="match status" value="1"/>
</dbReference>
<evidence type="ECO:0000313" key="6">
    <source>
        <dbReference type="Proteomes" id="UP000315037"/>
    </source>
</evidence>
<dbReference type="PANTHER" id="PTHR24220:SF470">
    <property type="entry name" value="CELL DIVISION ATP-BINDING PROTEIN FTSE"/>
    <property type="match status" value="1"/>
</dbReference>
<organism evidence="5 6">
    <name type="scientific">Oecophyllibacter saccharovorans</name>
    <dbReference type="NCBI Taxonomy" id="2558360"/>
    <lineage>
        <taxon>Bacteria</taxon>
        <taxon>Pseudomonadati</taxon>
        <taxon>Pseudomonadota</taxon>
        <taxon>Alphaproteobacteria</taxon>
        <taxon>Acetobacterales</taxon>
        <taxon>Acetobacteraceae</taxon>
        <taxon>Oecophyllibacter</taxon>
    </lineage>
</organism>
<keyword evidence="6" id="KW-1185">Reference proteome</keyword>
<evidence type="ECO:0000259" key="4">
    <source>
        <dbReference type="PROSITE" id="PS50893"/>
    </source>
</evidence>
<dbReference type="GO" id="GO:0016887">
    <property type="term" value="F:ATP hydrolysis activity"/>
    <property type="evidence" value="ECO:0007669"/>
    <property type="project" value="InterPro"/>
</dbReference>
<dbReference type="RefSeq" id="WP_165600289.1">
    <property type="nucleotide sequence ID" value="NZ_SORZ01000001.1"/>
</dbReference>
<feature type="compositionally biased region" description="Basic and acidic residues" evidence="3">
    <location>
        <begin position="268"/>
        <end position="285"/>
    </location>
</feature>
<dbReference type="InterPro" id="IPR003593">
    <property type="entry name" value="AAA+_ATPase"/>
</dbReference>
<dbReference type="Gene3D" id="3.40.50.300">
    <property type="entry name" value="P-loop containing nucleotide triphosphate hydrolases"/>
    <property type="match status" value="1"/>
</dbReference>
<dbReference type="GO" id="GO:0005524">
    <property type="term" value="F:ATP binding"/>
    <property type="evidence" value="ECO:0007669"/>
    <property type="project" value="UniProtKB-KW"/>
</dbReference>
<dbReference type="PANTHER" id="PTHR24220">
    <property type="entry name" value="IMPORT ATP-BINDING PROTEIN"/>
    <property type="match status" value="1"/>
</dbReference>
<dbReference type="Proteomes" id="UP000315037">
    <property type="component" value="Unassembled WGS sequence"/>
</dbReference>
<dbReference type="InterPro" id="IPR015854">
    <property type="entry name" value="ABC_transpr_LolD-like"/>
</dbReference>
<dbReference type="AlphaFoldDB" id="A0A506URA1"/>
<dbReference type="GO" id="GO:0022857">
    <property type="term" value="F:transmembrane transporter activity"/>
    <property type="evidence" value="ECO:0007669"/>
    <property type="project" value="TreeGrafter"/>
</dbReference>
<dbReference type="Pfam" id="PF00005">
    <property type="entry name" value="ABC_tran"/>
    <property type="match status" value="1"/>
</dbReference>
<feature type="region of interest" description="Disordered" evidence="3">
    <location>
        <begin position="211"/>
        <end position="305"/>
    </location>
</feature>
<dbReference type="GO" id="GO:0005886">
    <property type="term" value="C:plasma membrane"/>
    <property type="evidence" value="ECO:0007669"/>
    <property type="project" value="TreeGrafter"/>
</dbReference>
<comment type="caution">
    <text evidence="5">The sequence shown here is derived from an EMBL/GenBank/DDBJ whole genome shotgun (WGS) entry which is preliminary data.</text>
</comment>
<evidence type="ECO:0000256" key="2">
    <source>
        <dbReference type="ARBA" id="ARBA00022840"/>
    </source>
</evidence>
<accession>A0A506URA1</accession>
<evidence type="ECO:0000313" key="5">
    <source>
        <dbReference type="EMBL" id="TPW35878.1"/>
    </source>
</evidence>
<gene>
    <name evidence="5" type="ORF">E3202_02840</name>
</gene>
<sequence length="305" mass="33030">MIILDHLPFSPASRAGSLQAGTRHGFSLRLARGDIGWITGPAGSGKTALLELLALRRPLPEAEMRILGQVVTKRTAASELARLRRNIGLIEERPSFHDDWSLLANVCFPLRLVDKPQSRDRILHHGEAILRWAGLGQHMHEPAGTLSATQQLRLGMARALIRRPDLVLVDAPALQLDPELRDLLLGAFAEMRGKSCAILLATQDPVLPERLPGPVHTLAGPTQSGNFHPHSSAHRPPADSPSFAKPEPLPTDARPATMLRGRAGARPLRPELKETPLTARHDPHFTLHATPTPPSSGSAARGGKL</sequence>
<name>A0A506URA1_9PROT</name>
<dbReference type="InterPro" id="IPR027417">
    <property type="entry name" value="P-loop_NTPase"/>
</dbReference>